<feature type="non-terminal residue" evidence="1">
    <location>
        <position position="1"/>
    </location>
</feature>
<protein>
    <recommendedName>
        <fullName evidence="2">Lipid-binding serum glycoprotein C-terminal domain-containing protein</fullName>
    </recommendedName>
</protein>
<dbReference type="EMBL" id="GDQN01003788">
    <property type="protein sequence ID" value="JAT87266.1"/>
    <property type="molecule type" value="Transcribed_RNA"/>
</dbReference>
<accession>A0A1E1WK53</accession>
<name>A0A1E1WK53_PECGO</name>
<dbReference type="Pfam" id="PF06585">
    <property type="entry name" value="JHBP"/>
    <property type="match status" value="1"/>
</dbReference>
<evidence type="ECO:0000313" key="1">
    <source>
        <dbReference type="EMBL" id="JAT87266.1"/>
    </source>
</evidence>
<dbReference type="InterPro" id="IPR038606">
    <property type="entry name" value="To_sf"/>
</dbReference>
<dbReference type="Gene3D" id="3.15.10.30">
    <property type="entry name" value="Haemolymph juvenile hormone binding protein"/>
    <property type="match status" value="1"/>
</dbReference>
<dbReference type="AlphaFoldDB" id="A0A1E1WK53"/>
<reference evidence="1" key="1">
    <citation type="submission" date="2015-09" db="EMBL/GenBank/DDBJ databases">
        <title>De novo assembly of Pectinophora gossypiella (Pink Bollworm) gut transcriptome.</title>
        <authorList>
            <person name="Tassone E.E."/>
        </authorList>
    </citation>
    <scope>NUCLEOTIDE SEQUENCE</scope>
</reference>
<proteinExistence type="predicted"/>
<gene>
    <name evidence="1" type="ORF">g.5509</name>
</gene>
<evidence type="ECO:0008006" key="2">
    <source>
        <dbReference type="Google" id="ProtNLM"/>
    </source>
</evidence>
<sequence length="271" mass="30749">QTLTLILLHEKDPFLDLGYFEARVRVGDSFTQKYEPLDATDLTYSDNSLKIAKNILKDPDIEPLIEPFMLDRFPPIHIKSILLSEPINMKNIYIKGISRMHIDNLQIRMNQGTTDSYRSDVAISIPRIDASGEVNSASNFLFIRVPINGTIKLVLHNLKFNVILQSKPVMIGNYESYQYDAVDIVTTIDNVELQLNIKGLPNIIEKHLILVLKKYKKDLGKTITKIVVEQINKRIARFSKKEILDVAAGKTNYATVVDMVKVTLGPNPPEM</sequence>
<dbReference type="InterPro" id="IPR010562">
    <property type="entry name" value="Haemolymph_juvenile_hormone-bd"/>
</dbReference>
<organism evidence="1">
    <name type="scientific">Pectinophora gossypiella</name>
    <name type="common">Cotton pink bollworm</name>
    <name type="synonym">Depressaria gossypiella</name>
    <dbReference type="NCBI Taxonomy" id="13191"/>
    <lineage>
        <taxon>Eukaryota</taxon>
        <taxon>Metazoa</taxon>
        <taxon>Ecdysozoa</taxon>
        <taxon>Arthropoda</taxon>
        <taxon>Hexapoda</taxon>
        <taxon>Insecta</taxon>
        <taxon>Pterygota</taxon>
        <taxon>Neoptera</taxon>
        <taxon>Endopterygota</taxon>
        <taxon>Lepidoptera</taxon>
        <taxon>Glossata</taxon>
        <taxon>Ditrysia</taxon>
        <taxon>Gelechioidea</taxon>
        <taxon>Gelechiidae</taxon>
        <taxon>Apatetrinae</taxon>
        <taxon>Pectinophora</taxon>
    </lineage>
</organism>